<dbReference type="SUPFAM" id="SSF53098">
    <property type="entry name" value="Ribonuclease H-like"/>
    <property type="match status" value="1"/>
</dbReference>
<dbReference type="Gene3D" id="3.30.420.10">
    <property type="entry name" value="Ribonuclease H-like superfamily/Ribonuclease H"/>
    <property type="match status" value="1"/>
</dbReference>
<comment type="caution">
    <text evidence="3">The sequence shown here is derived from an EMBL/GenBank/DDBJ whole genome shotgun (WGS) entry which is preliminary data.</text>
</comment>
<feature type="domain" description="RNase H type-1" evidence="2">
    <location>
        <begin position="1"/>
        <end position="79"/>
    </location>
</feature>
<organism evidence="3 4">
    <name type="scientific">Colletotrichum godetiae</name>
    <dbReference type="NCBI Taxonomy" id="1209918"/>
    <lineage>
        <taxon>Eukaryota</taxon>
        <taxon>Fungi</taxon>
        <taxon>Dikarya</taxon>
        <taxon>Ascomycota</taxon>
        <taxon>Pezizomycotina</taxon>
        <taxon>Sordariomycetes</taxon>
        <taxon>Hypocreomycetidae</taxon>
        <taxon>Glomerellales</taxon>
        <taxon>Glomerellaceae</taxon>
        <taxon>Colletotrichum</taxon>
        <taxon>Colletotrichum acutatum species complex</taxon>
    </lineage>
</organism>
<protein>
    <recommendedName>
        <fullName evidence="2">RNase H type-1 domain-containing protein</fullName>
    </recommendedName>
</protein>
<evidence type="ECO:0000256" key="1">
    <source>
        <dbReference type="SAM" id="MobiDB-lite"/>
    </source>
</evidence>
<keyword evidence="4" id="KW-1185">Reference proteome</keyword>
<evidence type="ECO:0000259" key="2">
    <source>
        <dbReference type="PROSITE" id="PS50879"/>
    </source>
</evidence>
<dbReference type="EMBL" id="JAHMHR010000004">
    <property type="protein sequence ID" value="KAK1691549.1"/>
    <property type="molecule type" value="Genomic_DNA"/>
</dbReference>
<name>A0AAJ0B0L1_9PEZI</name>
<sequence length="217" mass="24737">MPDLRRVTVFSDCQAVMNALAAGEGDHFTTLDPLVKRAFEACDSLWDDRNARVAVCWCPGHIGFGGNEKADALSREIRRYNLRHLVPEEQPACVSGYEIPFKYLERARRRHWWRDGADFEWTANMPRKHLYPVAVGVVCDEEACDEAYEDGAYDEAYDDEEYGYEADDEASADELSSHCSSATVQIETRKRKRSASDLPDYPSKRQRTGRPEHGIKP</sequence>
<dbReference type="AlphaFoldDB" id="A0AAJ0B0L1"/>
<evidence type="ECO:0000313" key="4">
    <source>
        <dbReference type="Proteomes" id="UP001224890"/>
    </source>
</evidence>
<gene>
    <name evidence="3" type="ORF">BDP55DRAFT_647390</name>
</gene>
<dbReference type="InterPro" id="IPR036397">
    <property type="entry name" value="RNaseH_sf"/>
</dbReference>
<feature type="compositionally biased region" description="Polar residues" evidence="1">
    <location>
        <begin position="177"/>
        <end position="186"/>
    </location>
</feature>
<proteinExistence type="predicted"/>
<reference evidence="3" key="1">
    <citation type="submission" date="2021-06" db="EMBL/GenBank/DDBJ databases">
        <title>Comparative genomics, transcriptomics and evolutionary studies reveal genomic signatures of adaptation to plant cell wall in hemibiotrophic fungi.</title>
        <authorList>
            <consortium name="DOE Joint Genome Institute"/>
            <person name="Baroncelli R."/>
            <person name="Diaz J.F."/>
            <person name="Benocci T."/>
            <person name="Peng M."/>
            <person name="Battaglia E."/>
            <person name="Haridas S."/>
            <person name="Andreopoulos W."/>
            <person name="Labutti K."/>
            <person name="Pangilinan J."/>
            <person name="Floch G.L."/>
            <person name="Makela M.R."/>
            <person name="Henrissat B."/>
            <person name="Grigoriev I.V."/>
            <person name="Crouch J.A."/>
            <person name="De Vries R.P."/>
            <person name="Sukno S.A."/>
            <person name="Thon M.R."/>
        </authorList>
    </citation>
    <scope>NUCLEOTIDE SEQUENCE</scope>
    <source>
        <strain evidence="3">CBS 193.32</strain>
    </source>
</reference>
<dbReference type="Proteomes" id="UP001224890">
    <property type="component" value="Unassembled WGS sequence"/>
</dbReference>
<feature type="compositionally biased region" description="Acidic residues" evidence="1">
    <location>
        <begin position="162"/>
        <end position="172"/>
    </location>
</feature>
<dbReference type="InterPro" id="IPR012337">
    <property type="entry name" value="RNaseH-like_sf"/>
</dbReference>
<dbReference type="GeneID" id="85458298"/>
<dbReference type="GO" id="GO:0003676">
    <property type="term" value="F:nucleic acid binding"/>
    <property type="evidence" value="ECO:0007669"/>
    <property type="project" value="InterPro"/>
</dbReference>
<dbReference type="InterPro" id="IPR002156">
    <property type="entry name" value="RNaseH_domain"/>
</dbReference>
<dbReference type="PROSITE" id="PS50879">
    <property type="entry name" value="RNASE_H_1"/>
    <property type="match status" value="1"/>
</dbReference>
<dbReference type="RefSeq" id="XP_060435244.1">
    <property type="nucleotide sequence ID" value="XM_060573772.1"/>
</dbReference>
<feature type="region of interest" description="Disordered" evidence="1">
    <location>
        <begin position="162"/>
        <end position="217"/>
    </location>
</feature>
<dbReference type="GO" id="GO:0004523">
    <property type="term" value="F:RNA-DNA hybrid ribonuclease activity"/>
    <property type="evidence" value="ECO:0007669"/>
    <property type="project" value="InterPro"/>
</dbReference>
<accession>A0AAJ0B0L1</accession>
<evidence type="ECO:0000313" key="3">
    <source>
        <dbReference type="EMBL" id="KAK1691549.1"/>
    </source>
</evidence>